<dbReference type="Pfam" id="PF01740">
    <property type="entry name" value="STAS"/>
    <property type="match status" value="1"/>
</dbReference>
<evidence type="ECO:0000313" key="3">
    <source>
        <dbReference type="Proteomes" id="UP000030993"/>
    </source>
</evidence>
<dbReference type="STRING" id="82374.NZ47_02840"/>
<dbReference type="SUPFAM" id="SSF52091">
    <property type="entry name" value="SpoIIaa-like"/>
    <property type="match status" value="1"/>
</dbReference>
<dbReference type="Proteomes" id="UP000030993">
    <property type="component" value="Unassembled WGS sequence"/>
</dbReference>
<dbReference type="InterPro" id="IPR036513">
    <property type="entry name" value="STAS_dom_sf"/>
</dbReference>
<dbReference type="InterPro" id="IPR002645">
    <property type="entry name" value="STAS_dom"/>
</dbReference>
<feature type="domain" description="STAS" evidence="1">
    <location>
        <begin position="1"/>
        <end position="100"/>
    </location>
</feature>
<keyword evidence="3" id="KW-1185">Reference proteome</keyword>
<accession>A0A0B2JZ30</accession>
<evidence type="ECO:0000259" key="1">
    <source>
        <dbReference type="PROSITE" id="PS50801"/>
    </source>
</evidence>
<proteinExistence type="predicted"/>
<dbReference type="Gene3D" id="3.30.750.24">
    <property type="entry name" value="STAS domain"/>
    <property type="match status" value="1"/>
</dbReference>
<organism evidence="2 3">
    <name type="scientific">Anaerovibrio lipolyticus</name>
    <dbReference type="NCBI Taxonomy" id="82374"/>
    <lineage>
        <taxon>Bacteria</taxon>
        <taxon>Bacillati</taxon>
        <taxon>Bacillota</taxon>
        <taxon>Negativicutes</taxon>
        <taxon>Selenomonadales</taxon>
        <taxon>Selenomonadaceae</taxon>
        <taxon>Anaerovibrio</taxon>
    </lineage>
</organism>
<reference evidence="2 3" key="1">
    <citation type="journal article" date="2013" name="PLoS ONE">
        <title>Identification and characterization of three novel lipases belonging to families II and V from Anaerovibrio lipolyticus 5ST.</title>
        <authorList>
            <person name="Prive F."/>
            <person name="Kaderbhai N.N."/>
            <person name="Girdwood S."/>
            <person name="Worgan H.J."/>
            <person name="Pinloche E."/>
            <person name="Scollan N.D."/>
            <person name="Huws S.A."/>
            <person name="Newbold C.J."/>
        </authorList>
    </citation>
    <scope>NUCLEOTIDE SEQUENCE [LARGE SCALE GENOMIC DNA]</scope>
    <source>
        <strain evidence="2 3">5S</strain>
    </source>
</reference>
<protein>
    <recommendedName>
        <fullName evidence="1">STAS domain-containing protein</fullName>
    </recommendedName>
</protein>
<dbReference type="PROSITE" id="PS50801">
    <property type="entry name" value="STAS"/>
    <property type="match status" value="1"/>
</dbReference>
<comment type="caution">
    <text evidence="2">The sequence shown here is derived from an EMBL/GenBank/DDBJ whole genome shotgun (WGS) entry which is preliminary data.</text>
</comment>
<sequence>MSEVVVRNNRAMVTIDGFFRASVSVVINAELETAIRNGCQKVIFDFASAAFIDSPSLKVILKTFDSMGFDNVSIINVKRDGKIHKSFIRYQLENYISSFI</sequence>
<dbReference type="RefSeq" id="WP_039206196.1">
    <property type="nucleotide sequence ID" value="NZ_JSCE01000054.1"/>
</dbReference>
<gene>
    <name evidence="2" type="ORF">NZ47_02840</name>
</gene>
<name>A0A0B2JZ30_9FIRM</name>
<evidence type="ECO:0000313" key="2">
    <source>
        <dbReference type="EMBL" id="KHM52789.1"/>
    </source>
</evidence>
<dbReference type="EMBL" id="JSCE01000054">
    <property type="protein sequence ID" value="KHM52789.1"/>
    <property type="molecule type" value="Genomic_DNA"/>
</dbReference>
<dbReference type="AlphaFoldDB" id="A0A0B2JZ30"/>